<proteinExistence type="predicted"/>
<reference evidence="3" key="1">
    <citation type="submission" date="2016-07" db="EMBL/GenBank/DDBJ databases">
        <authorList>
            <person name="Florea S."/>
            <person name="Webb J.S."/>
            <person name="Jaromczyk J."/>
            <person name="Schardl C.L."/>
        </authorList>
    </citation>
    <scope>NUCLEOTIDE SEQUENCE [LARGE SCALE GENOMIC DNA]</scope>
    <source>
        <strain evidence="3">CY1</strain>
    </source>
</reference>
<dbReference type="OrthoDB" id="2496751at2"/>
<evidence type="ECO:0000256" key="1">
    <source>
        <dbReference type="SAM" id="SignalP"/>
    </source>
</evidence>
<accession>A0A1V4HJW0</accession>
<feature type="signal peptide" evidence="1">
    <location>
        <begin position="1"/>
        <end position="27"/>
    </location>
</feature>
<evidence type="ECO:0000313" key="3">
    <source>
        <dbReference type="Proteomes" id="UP000190626"/>
    </source>
</evidence>
<dbReference type="EMBL" id="MBTG01000014">
    <property type="protein sequence ID" value="OPH57004.1"/>
    <property type="molecule type" value="Genomic_DNA"/>
</dbReference>
<gene>
    <name evidence="2" type="ORF">BC351_26720</name>
</gene>
<dbReference type="AlphaFoldDB" id="A0A1V4HJW0"/>
<name>A0A1V4HJW0_9BACL</name>
<keyword evidence="3" id="KW-1185">Reference proteome</keyword>
<comment type="caution">
    <text evidence="2">The sequence shown here is derived from an EMBL/GenBank/DDBJ whole genome shotgun (WGS) entry which is preliminary data.</text>
</comment>
<evidence type="ECO:0000313" key="2">
    <source>
        <dbReference type="EMBL" id="OPH57004.1"/>
    </source>
</evidence>
<feature type="chain" id="PRO_5038726465" evidence="1">
    <location>
        <begin position="28"/>
        <end position="416"/>
    </location>
</feature>
<organism evidence="2 3">
    <name type="scientific">Paenibacillus ferrarius</name>
    <dbReference type="NCBI Taxonomy" id="1469647"/>
    <lineage>
        <taxon>Bacteria</taxon>
        <taxon>Bacillati</taxon>
        <taxon>Bacillota</taxon>
        <taxon>Bacilli</taxon>
        <taxon>Bacillales</taxon>
        <taxon>Paenibacillaceae</taxon>
        <taxon>Paenibacillus</taxon>
    </lineage>
</organism>
<dbReference type="Proteomes" id="UP000190626">
    <property type="component" value="Unassembled WGS sequence"/>
</dbReference>
<protein>
    <submittedName>
        <fullName evidence="2">Uncharacterized protein</fullName>
    </submittedName>
</protein>
<keyword evidence="1" id="KW-0732">Signal</keyword>
<dbReference type="RefSeq" id="WP_079413993.1">
    <property type="nucleotide sequence ID" value="NZ_MBTG01000014.1"/>
</dbReference>
<sequence>MKKAAKYALAMSVLYGGFSFLSTSATATIDLMSNRQLVVLSETKLLDDYRNPNSIVGSISGMQMVEVACTLNESNCLANTQGKEYIRIKTWMGEKWIEDDNKITAGGYWEKERDITIIKDMKLYDQPDVGVYSIAEPPKDIISPQKVHVTAVYNYLYKGAHTGKAMLEAPMWYRISTKQQGQKWIVDPFIPEDFQHKERSTDRVIKMTGNELLYDHPYEVEGKGVKATPGIVQAVASSIFNIKTQIYGWFKIQLQDGTFKWVKTFPLFESESGPLMQFDLANEKITLRTATRYFDIDGDASISLQNWLQPGSYVADKINEGWARIQTPFGWKVVNLDRAPFERPQGITITQEKVKLTSETITYYFPLTGEVFHKAGTFKDQDALSFEKWISPEGVNWYHISTYSGIVWVPDKPLQE</sequence>